<reference evidence="2" key="1">
    <citation type="submission" date="2020-03" db="EMBL/GenBank/DDBJ databases">
        <title>The deep terrestrial virosphere.</title>
        <authorList>
            <person name="Holmfeldt K."/>
            <person name="Nilsson E."/>
            <person name="Simone D."/>
            <person name="Lopez-Fernandez M."/>
            <person name="Wu X."/>
            <person name="de Brujin I."/>
            <person name="Lundin D."/>
            <person name="Andersson A."/>
            <person name="Bertilsson S."/>
            <person name="Dopson M."/>
        </authorList>
    </citation>
    <scope>NUCLEOTIDE SEQUENCE</scope>
    <source>
        <strain evidence="2">MM415B05855</strain>
    </source>
</reference>
<protein>
    <submittedName>
        <fullName evidence="2">Uncharacterized protein</fullName>
    </submittedName>
</protein>
<keyword evidence="1" id="KW-0175">Coiled coil</keyword>
<organism evidence="2">
    <name type="scientific">viral metagenome</name>
    <dbReference type="NCBI Taxonomy" id="1070528"/>
    <lineage>
        <taxon>unclassified sequences</taxon>
        <taxon>metagenomes</taxon>
        <taxon>organismal metagenomes</taxon>
    </lineage>
</organism>
<accession>A0A6M3LY95</accession>
<sequence length="224" mass="26080">MSDAITRSALIPPPPQRMAFHKIMQDDKKDEPCELVFTGEEKDQQFWRGKWFASCRNTVIAMNIVALWNRSIDENQKTPPNIDKPRKFEQTTMGLERDTLRALAVCHDKIRELEAENAHLREALDAATDVERLADIQHNIWASWMSWMFREGGRNRFIDGGEHDGMKLWTMNPEKAMRWQRQMETPFAALPEDEKESDRLVIREHMGEIMALREALEGQDDGTV</sequence>
<dbReference type="EMBL" id="MT143536">
    <property type="protein sequence ID" value="QJA97911.1"/>
    <property type="molecule type" value="Genomic_DNA"/>
</dbReference>
<gene>
    <name evidence="2" type="ORF">MM415B05855_0002</name>
</gene>
<proteinExistence type="predicted"/>
<dbReference type="AlphaFoldDB" id="A0A6M3LY95"/>
<name>A0A6M3LY95_9ZZZZ</name>
<evidence type="ECO:0000313" key="2">
    <source>
        <dbReference type="EMBL" id="QJA97911.1"/>
    </source>
</evidence>
<evidence type="ECO:0000256" key="1">
    <source>
        <dbReference type="SAM" id="Coils"/>
    </source>
</evidence>
<feature type="coiled-coil region" evidence="1">
    <location>
        <begin position="103"/>
        <end position="130"/>
    </location>
</feature>